<dbReference type="SMART" id="SM00254">
    <property type="entry name" value="ShKT"/>
    <property type="match status" value="2"/>
</dbReference>
<dbReference type="Proteomes" id="UP000887574">
    <property type="component" value="Unplaced"/>
</dbReference>
<feature type="region of interest" description="Disordered" evidence="4">
    <location>
        <begin position="27"/>
        <end position="48"/>
    </location>
</feature>
<reference evidence="7" key="1">
    <citation type="submission" date="2022-11" db="UniProtKB">
        <authorList>
            <consortium name="WormBaseParasite"/>
        </authorList>
    </citation>
    <scope>IDENTIFICATION</scope>
</reference>
<dbReference type="WBParaSite" id="jg24453">
    <property type="protein sequence ID" value="jg24453"/>
    <property type="gene ID" value="jg24453"/>
</dbReference>
<accession>A0A915DY95</accession>
<dbReference type="GO" id="GO:0016491">
    <property type="term" value="F:oxidoreductase activity"/>
    <property type="evidence" value="ECO:0007669"/>
    <property type="project" value="InterPro"/>
</dbReference>
<proteinExistence type="predicted"/>
<keyword evidence="6" id="KW-1185">Reference proteome</keyword>
<keyword evidence="3" id="KW-1015">Disulfide bond</keyword>
<feature type="domain" description="ShKT" evidence="5">
    <location>
        <begin position="457"/>
        <end position="491"/>
    </location>
</feature>
<dbReference type="InterPro" id="IPR002227">
    <property type="entry name" value="Tyrosinase_Cu-bd"/>
</dbReference>
<evidence type="ECO:0000256" key="3">
    <source>
        <dbReference type="PROSITE-ProRule" id="PRU01005"/>
    </source>
</evidence>
<dbReference type="AlphaFoldDB" id="A0A915DY95"/>
<keyword evidence="2" id="KW-0186">Copper</keyword>
<dbReference type="GO" id="GO:0046872">
    <property type="term" value="F:metal ion binding"/>
    <property type="evidence" value="ECO:0007669"/>
    <property type="project" value="UniProtKB-KW"/>
</dbReference>
<evidence type="ECO:0000313" key="6">
    <source>
        <dbReference type="Proteomes" id="UP000887574"/>
    </source>
</evidence>
<dbReference type="Pfam" id="PF00264">
    <property type="entry name" value="Tyrosinase"/>
    <property type="match status" value="1"/>
</dbReference>
<feature type="disulfide bond" evidence="3">
    <location>
        <begin position="457"/>
        <end position="491"/>
    </location>
</feature>
<dbReference type="InterPro" id="IPR008922">
    <property type="entry name" value="Di-copper_centre_dom_sf"/>
</dbReference>
<dbReference type="PANTHER" id="PTHR11474">
    <property type="entry name" value="TYROSINASE FAMILY MEMBER"/>
    <property type="match status" value="1"/>
</dbReference>
<dbReference type="PROSITE" id="PS51670">
    <property type="entry name" value="SHKT"/>
    <property type="match status" value="2"/>
</dbReference>
<feature type="domain" description="ShKT" evidence="5">
    <location>
        <begin position="413"/>
        <end position="447"/>
    </location>
</feature>
<evidence type="ECO:0000256" key="4">
    <source>
        <dbReference type="SAM" id="MobiDB-lite"/>
    </source>
</evidence>
<evidence type="ECO:0000259" key="5">
    <source>
        <dbReference type="PROSITE" id="PS51670"/>
    </source>
</evidence>
<feature type="compositionally biased region" description="Polar residues" evidence="4">
    <location>
        <begin position="35"/>
        <end position="45"/>
    </location>
</feature>
<sequence>MIGPNGQCTMRNGQPLRMAVRREYRMLSDGESRGSNKQVGTSSGAHSGPGFLPFHREFVKRFEIALRLIDPNLAVPYWDSVMDGYLPNPSDSIFFSPLFVGETDAAGNVVNGPFGGWTTLEGRPNINRRLGGEGRLFRETDLNNVYAQTQIEQVLAYTAPQADCPYQPNFGALEYSHSNVHLFIGGDMKPPTTSANDPIFYLHHSFVDLIFENWRQMRQTRWTREQAYPADFIQCSNQQHFSYAVMRPFEITNRAGLSNAYTDNLYQYAARPTCTFQNPDCGSQYLFCDARSVPHCVSKVKLDACYNGICYNSYCMPGQFNNGRSNLQQQQQTTMATAAPRLVTAPSRRPPQANSLNHGNGQTFARTFQNLISQQTGVRQVTLPPRRQFNTTPQPMRQQSQLARLGAANSQQCYNDDPCCAAWSRTNECSTNINFMTRYCRRACRQCTSPDNNRRGCFDRHISCAYWRSSGECSRRRQWMSENCRQSCGWCHISEAQLCASVARMSRM</sequence>
<name>A0A915DY95_9BILA</name>
<organism evidence="6 7">
    <name type="scientific">Ditylenchus dipsaci</name>
    <dbReference type="NCBI Taxonomy" id="166011"/>
    <lineage>
        <taxon>Eukaryota</taxon>
        <taxon>Metazoa</taxon>
        <taxon>Ecdysozoa</taxon>
        <taxon>Nematoda</taxon>
        <taxon>Chromadorea</taxon>
        <taxon>Rhabditida</taxon>
        <taxon>Tylenchina</taxon>
        <taxon>Tylenchomorpha</taxon>
        <taxon>Sphaerularioidea</taxon>
        <taxon>Anguinidae</taxon>
        <taxon>Anguininae</taxon>
        <taxon>Ditylenchus</taxon>
    </lineage>
</organism>
<dbReference type="Pfam" id="PF01549">
    <property type="entry name" value="ShK"/>
    <property type="match status" value="2"/>
</dbReference>
<dbReference type="PRINTS" id="PR00092">
    <property type="entry name" value="TYROSINASE"/>
</dbReference>
<dbReference type="PANTHER" id="PTHR11474:SF126">
    <property type="entry name" value="TYROSINASE-LIKE PROTEIN TYR-1-RELATED"/>
    <property type="match status" value="1"/>
</dbReference>
<dbReference type="PROSITE" id="PS00498">
    <property type="entry name" value="TYROSINASE_2"/>
    <property type="match status" value="1"/>
</dbReference>
<dbReference type="Gene3D" id="1.10.1280.10">
    <property type="entry name" value="Di-copper center containing domain from catechol oxidase"/>
    <property type="match status" value="1"/>
</dbReference>
<dbReference type="SUPFAM" id="SSF48056">
    <property type="entry name" value="Di-copper centre-containing domain"/>
    <property type="match status" value="1"/>
</dbReference>
<feature type="disulfide bond" evidence="3">
    <location>
        <begin position="413"/>
        <end position="447"/>
    </location>
</feature>
<comment type="caution">
    <text evidence="3">Lacks conserved residue(s) required for the propagation of feature annotation.</text>
</comment>
<dbReference type="PROSITE" id="PS00497">
    <property type="entry name" value="TYROSINASE_1"/>
    <property type="match status" value="1"/>
</dbReference>
<evidence type="ECO:0000313" key="7">
    <source>
        <dbReference type="WBParaSite" id="jg24453"/>
    </source>
</evidence>
<protein>
    <submittedName>
        <fullName evidence="7">ShKT domain-containing protein</fullName>
    </submittedName>
</protein>
<evidence type="ECO:0000256" key="2">
    <source>
        <dbReference type="ARBA" id="ARBA00023008"/>
    </source>
</evidence>
<evidence type="ECO:0000256" key="1">
    <source>
        <dbReference type="ARBA" id="ARBA00022723"/>
    </source>
</evidence>
<dbReference type="InterPro" id="IPR050316">
    <property type="entry name" value="Tyrosinase/Hemocyanin"/>
</dbReference>
<dbReference type="InterPro" id="IPR003582">
    <property type="entry name" value="ShKT_dom"/>
</dbReference>
<keyword evidence="1" id="KW-0479">Metal-binding</keyword>